<evidence type="ECO:0000313" key="1">
    <source>
        <dbReference type="EMBL" id="HEF64035.1"/>
    </source>
</evidence>
<sequence>MVQQPATQPPKGFTVWQAAELGVPSRNGRLTWHRTRVEDFSDDGQRIIVGWPMVQLAYVSVHRSDLVYLGTTVPDDALYVVPCEVLATLLEPQARLVLAPVGPWQRMQRREHCRIPLTLTPTELLLLPASGEPQPLKGTIMDLSAGGIRLRLPQSLRAGDRLALRFTLPGQPQPISAVAVVRRIAPVDHSDPPRWDHGCQFERLDRRTEDAIVRFVFQRQRELAKQLRCDERR</sequence>
<dbReference type="InterPro" id="IPR009875">
    <property type="entry name" value="PilZ_domain"/>
</dbReference>
<protein>
    <submittedName>
        <fullName evidence="1">PilZ domain-containing protein</fullName>
    </submittedName>
</protein>
<proteinExistence type="predicted"/>
<name>A0A7C1JTF2_THERO</name>
<gene>
    <name evidence="1" type="ORF">ENP47_00255</name>
</gene>
<accession>A0A7C1JTF2</accession>
<dbReference type="EMBL" id="DSJL01000001">
    <property type="protein sequence ID" value="HEF64035.1"/>
    <property type="molecule type" value="Genomic_DNA"/>
</dbReference>
<dbReference type="Gene3D" id="2.40.10.220">
    <property type="entry name" value="predicted glycosyltransferase like domains"/>
    <property type="match status" value="1"/>
</dbReference>
<comment type="caution">
    <text evidence="1">The sequence shown here is derived from an EMBL/GenBank/DDBJ whole genome shotgun (WGS) entry which is preliminary data.</text>
</comment>
<organism evidence="1">
    <name type="scientific">Thermomicrobium roseum</name>
    <dbReference type="NCBI Taxonomy" id="500"/>
    <lineage>
        <taxon>Bacteria</taxon>
        <taxon>Pseudomonadati</taxon>
        <taxon>Thermomicrobiota</taxon>
        <taxon>Thermomicrobia</taxon>
        <taxon>Thermomicrobiales</taxon>
        <taxon>Thermomicrobiaceae</taxon>
        <taxon>Thermomicrobium</taxon>
    </lineage>
</organism>
<dbReference type="GO" id="GO:0035438">
    <property type="term" value="F:cyclic-di-GMP binding"/>
    <property type="evidence" value="ECO:0007669"/>
    <property type="project" value="InterPro"/>
</dbReference>
<dbReference type="SUPFAM" id="SSF141371">
    <property type="entry name" value="PilZ domain-like"/>
    <property type="match status" value="1"/>
</dbReference>
<reference evidence="1" key="1">
    <citation type="journal article" date="2020" name="mSystems">
        <title>Genome- and Community-Level Interaction Insights into Carbon Utilization and Element Cycling Functions of Hydrothermarchaeota in Hydrothermal Sediment.</title>
        <authorList>
            <person name="Zhou Z."/>
            <person name="Liu Y."/>
            <person name="Xu W."/>
            <person name="Pan J."/>
            <person name="Luo Z.H."/>
            <person name="Li M."/>
        </authorList>
    </citation>
    <scope>NUCLEOTIDE SEQUENCE [LARGE SCALE GENOMIC DNA]</scope>
    <source>
        <strain evidence="1">SpSt-222</strain>
    </source>
</reference>
<dbReference type="AlphaFoldDB" id="A0A7C1JTF2"/>
<dbReference type="Pfam" id="PF07238">
    <property type="entry name" value="PilZ"/>
    <property type="match status" value="1"/>
</dbReference>